<evidence type="ECO:0000313" key="3">
    <source>
        <dbReference type="Proteomes" id="UP000199462"/>
    </source>
</evidence>
<evidence type="ECO:0000313" key="2">
    <source>
        <dbReference type="EMBL" id="SFR65166.1"/>
    </source>
</evidence>
<accession>A0A1I6IEP4</accession>
<dbReference type="STRING" id="440514.SAMN04488010_1579"/>
<sequence>MEGGKPKKLIGFNNWEIAGIGIFLLIIVIAPWLLTNYYTGIHFNGLGDIGDVIGGVTAPFVNLLAAYLVYKSFKAQIEANAQQNRNHKIQMDAILSEQTINFLLNLYNNIEKDYYENDKKDTSIGWGNVLHNGFEKINDSYKLKQNPSEDYDATSDTYQSTYLLETAIKEIKYSIDKVFFTYHNFSIITDILLKSLNTSNDKNVIYTIKYVTAKIENLFISNSYDSILSIEIKEYVPITKMRTDMKVNLKALKQTGRTIHNKLSYILATTEEKLVELTPKE</sequence>
<keyword evidence="1" id="KW-0812">Transmembrane</keyword>
<gene>
    <name evidence="2" type="ORF">SAMN04488010_1579</name>
</gene>
<feature type="transmembrane region" description="Helical" evidence="1">
    <location>
        <begin position="52"/>
        <end position="70"/>
    </location>
</feature>
<dbReference type="EMBL" id="FOYX01000001">
    <property type="protein sequence ID" value="SFR65166.1"/>
    <property type="molecule type" value="Genomic_DNA"/>
</dbReference>
<proteinExistence type="predicted"/>
<evidence type="ECO:0008006" key="4">
    <source>
        <dbReference type="Google" id="ProtNLM"/>
    </source>
</evidence>
<dbReference type="RefSeq" id="WP_091902539.1">
    <property type="nucleotide sequence ID" value="NZ_FOYX01000001.1"/>
</dbReference>
<keyword evidence="3" id="KW-1185">Reference proteome</keyword>
<dbReference type="Proteomes" id="UP000199462">
    <property type="component" value="Unassembled WGS sequence"/>
</dbReference>
<name>A0A1I6IEP4_9FLAO</name>
<feature type="transmembrane region" description="Helical" evidence="1">
    <location>
        <begin position="12"/>
        <end position="32"/>
    </location>
</feature>
<reference evidence="3" key="1">
    <citation type="submission" date="2016-10" db="EMBL/GenBank/DDBJ databases">
        <authorList>
            <person name="Varghese N."/>
            <person name="Submissions S."/>
        </authorList>
    </citation>
    <scope>NUCLEOTIDE SEQUENCE [LARGE SCALE GENOMIC DNA]</scope>
    <source>
        <strain evidence="3">DSM 19891</strain>
    </source>
</reference>
<dbReference type="AlphaFoldDB" id="A0A1I6IEP4"/>
<keyword evidence="1" id="KW-1133">Transmembrane helix</keyword>
<evidence type="ECO:0000256" key="1">
    <source>
        <dbReference type="SAM" id="Phobius"/>
    </source>
</evidence>
<organism evidence="2 3">
    <name type="scientific">Maribacter stanieri</name>
    <dbReference type="NCBI Taxonomy" id="440514"/>
    <lineage>
        <taxon>Bacteria</taxon>
        <taxon>Pseudomonadati</taxon>
        <taxon>Bacteroidota</taxon>
        <taxon>Flavobacteriia</taxon>
        <taxon>Flavobacteriales</taxon>
        <taxon>Flavobacteriaceae</taxon>
        <taxon>Maribacter</taxon>
    </lineage>
</organism>
<protein>
    <recommendedName>
        <fullName evidence="4">Phage abortive infection protein</fullName>
    </recommendedName>
</protein>
<keyword evidence="1" id="KW-0472">Membrane</keyword>